<accession>A0ACC0EVP9</accession>
<name>A0ACC0EVP9_9BASI</name>
<protein>
    <submittedName>
        <fullName evidence="1">Uncharacterized protein</fullName>
    </submittedName>
</protein>
<keyword evidence="2" id="KW-1185">Reference proteome</keyword>
<organism evidence="1 2">
    <name type="scientific">Puccinia striiformis f. sp. tritici</name>
    <dbReference type="NCBI Taxonomy" id="168172"/>
    <lineage>
        <taxon>Eukaryota</taxon>
        <taxon>Fungi</taxon>
        <taxon>Dikarya</taxon>
        <taxon>Basidiomycota</taxon>
        <taxon>Pucciniomycotina</taxon>
        <taxon>Pucciniomycetes</taxon>
        <taxon>Pucciniales</taxon>
        <taxon>Pucciniaceae</taxon>
        <taxon>Puccinia</taxon>
    </lineage>
</organism>
<gene>
    <name evidence="1" type="ORF">MJO28_002318</name>
</gene>
<reference evidence="1 2" key="3">
    <citation type="journal article" date="2022" name="Microbiol. Spectr.">
        <title>Folding features and dynamics of 3D genome architecture in plant fungal pathogens.</title>
        <authorList>
            <person name="Xia C."/>
        </authorList>
    </citation>
    <scope>NUCLEOTIDE SEQUENCE [LARGE SCALE GENOMIC DNA]</scope>
    <source>
        <strain evidence="1 2">93-210</strain>
    </source>
</reference>
<reference evidence="2" key="2">
    <citation type="journal article" date="2018" name="Mol. Plant Microbe Interact.">
        <title>Genome sequence resources for the wheat stripe rust pathogen (Puccinia striiformis f. sp. tritici) and the barley stripe rust pathogen (Puccinia striiformis f. sp. hordei).</title>
        <authorList>
            <person name="Xia C."/>
            <person name="Wang M."/>
            <person name="Yin C."/>
            <person name="Cornejo O.E."/>
            <person name="Hulbert S.H."/>
            <person name="Chen X."/>
        </authorList>
    </citation>
    <scope>NUCLEOTIDE SEQUENCE [LARGE SCALE GENOMIC DNA]</scope>
    <source>
        <strain evidence="2">93-210</strain>
    </source>
</reference>
<reference evidence="2" key="1">
    <citation type="journal article" date="2018" name="BMC Genomics">
        <title>Genomic insights into host adaptation between the wheat stripe rust pathogen (Puccinia striiformis f. sp. tritici) and the barley stripe rust pathogen (Puccinia striiformis f. sp. hordei).</title>
        <authorList>
            <person name="Xia C."/>
            <person name="Wang M."/>
            <person name="Yin C."/>
            <person name="Cornejo O.E."/>
            <person name="Hulbert S.H."/>
            <person name="Chen X."/>
        </authorList>
    </citation>
    <scope>NUCLEOTIDE SEQUENCE [LARGE SCALE GENOMIC DNA]</scope>
    <source>
        <strain evidence="2">93-210</strain>
    </source>
</reference>
<evidence type="ECO:0000313" key="2">
    <source>
        <dbReference type="Proteomes" id="UP001060170"/>
    </source>
</evidence>
<dbReference type="Proteomes" id="UP001060170">
    <property type="component" value="Chromosome 2"/>
</dbReference>
<sequence>MITHDQDDPTLVDRDKGNSPGHSLSKRLTCSVHHDQTATVTSPNINKSKTLSYALVLRETDFILGGWCTHCAEDAGMKRRDIEESYQNFSTNLHRSTSSNPTTSRSQLPFQRNSAIRSLASSVIPTTRSTNVSSIPTASLSQHEHFQNVIKIKRRKTEETNFPKKKSTPSSSKAAKSTDNDRLIDCGFVLYVNDELNEKTGIFNVTQLVNLNNPNLFDDLMDTLWELFVHELSSKSILSELRASFSDYVYLMQGTSRITNQDALIYITRKSTHTKPAQIDIIYQHETSSTTIKDSTEGIDTSSEESNTSIKVATRSCRKKSNVIAPSYSWPKASTSKSTVKKCESSDSIDLSSDECVIFSKPSTRSSVKQFQSNSEQNTPASSSIPSCHLGTAKGNTWASGTMPPKSNTGLSTQLRVLGKKNNDCITIETEGWINAHHLIFNTLNRAEHEDLKADIQPITIRVNEKNIIGEGSMRQAFKAEVKTICSDGSAIITNHVAKIPYHKKYQTIAHHATDALMYEASGLLLSKFKFLISESSCVDHQYKKIANTLQIVRYAVVVIGSCTTVPDQVYFLEAALDGPYVKYSSDVDFNIQENESGIDLRTYRLMNALSHWTYVQSNGKSLLCDLQGVGPILTDPQILDTDPTRWANGNNGEEGITKFVEQHTCNEICKALQFQSPRKQLSRDQSHLPSCSQHSRLSASVRPNNSIGGISLSAKHTPGSIRIQPTPRAKSSLAHIVHCAEGEAV</sequence>
<comment type="caution">
    <text evidence="1">The sequence shown here is derived from an EMBL/GenBank/DDBJ whole genome shotgun (WGS) entry which is preliminary data.</text>
</comment>
<proteinExistence type="predicted"/>
<dbReference type="EMBL" id="CM045866">
    <property type="protein sequence ID" value="KAI7961829.1"/>
    <property type="molecule type" value="Genomic_DNA"/>
</dbReference>
<evidence type="ECO:0000313" key="1">
    <source>
        <dbReference type="EMBL" id="KAI7961829.1"/>
    </source>
</evidence>